<dbReference type="Proteomes" id="UP001617669">
    <property type="component" value="Unassembled WGS sequence"/>
</dbReference>
<evidence type="ECO:0000256" key="4">
    <source>
        <dbReference type="ARBA" id="ARBA00023163"/>
    </source>
</evidence>
<evidence type="ECO:0000256" key="3">
    <source>
        <dbReference type="ARBA" id="ARBA00023082"/>
    </source>
</evidence>
<name>A0ABW8GKJ8_9PROT</name>
<dbReference type="InterPro" id="IPR039425">
    <property type="entry name" value="RNA_pol_sigma-70-like"/>
</dbReference>
<dbReference type="RefSeq" id="WP_400880893.1">
    <property type="nucleotide sequence ID" value="NZ_JBIWXY010000001.1"/>
</dbReference>
<keyword evidence="2" id="KW-0805">Transcription regulation</keyword>
<proteinExistence type="inferred from homology"/>
<keyword evidence="4" id="KW-0804">Transcription</keyword>
<dbReference type="SUPFAM" id="SSF88659">
    <property type="entry name" value="Sigma3 and sigma4 domains of RNA polymerase sigma factors"/>
    <property type="match status" value="1"/>
</dbReference>
<dbReference type="InterPro" id="IPR013324">
    <property type="entry name" value="RNA_pol_sigma_r3/r4-like"/>
</dbReference>
<protein>
    <submittedName>
        <fullName evidence="6">Sigma-70 family RNA polymerase sigma factor</fullName>
    </submittedName>
</protein>
<evidence type="ECO:0000259" key="5">
    <source>
        <dbReference type="Pfam" id="PF08281"/>
    </source>
</evidence>
<dbReference type="EMBL" id="JBIWXY010000001">
    <property type="protein sequence ID" value="MFJ5445934.1"/>
    <property type="molecule type" value="Genomic_DNA"/>
</dbReference>
<dbReference type="InterPro" id="IPR013325">
    <property type="entry name" value="RNA_pol_sigma_r2"/>
</dbReference>
<gene>
    <name evidence="6" type="ORF">ACIKP9_06795</name>
</gene>
<dbReference type="Gene3D" id="1.10.10.10">
    <property type="entry name" value="Winged helix-like DNA-binding domain superfamily/Winged helix DNA-binding domain"/>
    <property type="match status" value="1"/>
</dbReference>
<comment type="similarity">
    <text evidence="1">Belongs to the sigma-70 factor family. ECF subfamily.</text>
</comment>
<dbReference type="InterPro" id="IPR036388">
    <property type="entry name" value="WH-like_DNA-bd_sf"/>
</dbReference>
<dbReference type="Pfam" id="PF08281">
    <property type="entry name" value="Sigma70_r4_2"/>
    <property type="match status" value="1"/>
</dbReference>
<evidence type="ECO:0000313" key="6">
    <source>
        <dbReference type="EMBL" id="MFJ5445934.1"/>
    </source>
</evidence>
<dbReference type="PANTHER" id="PTHR43133:SF63">
    <property type="entry name" value="RNA POLYMERASE SIGMA FACTOR FECI-RELATED"/>
    <property type="match status" value="1"/>
</dbReference>
<feature type="domain" description="RNA polymerase sigma factor 70 region 4 type 2" evidence="5">
    <location>
        <begin position="97"/>
        <end position="148"/>
    </location>
</feature>
<dbReference type="SUPFAM" id="SSF88946">
    <property type="entry name" value="Sigma2 domain of RNA polymerase sigma factors"/>
    <property type="match status" value="1"/>
</dbReference>
<reference evidence="6 7" key="1">
    <citation type="submission" date="2024-11" db="EMBL/GenBank/DDBJ databases">
        <authorList>
            <person name="Kaparullina E.N."/>
            <person name="Delegan Y.A."/>
            <person name="Doronina N.V."/>
        </authorList>
    </citation>
    <scope>NUCLEOTIDE SEQUENCE [LARGE SCALE GENOMIC DNA]</scope>
    <source>
        <strain evidence="6 7">7sh_L</strain>
    </source>
</reference>
<sequence length="155" mass="17599">MVRHYDDLVDYVRRRFGCKMFAREIVHDVCVHLLEKPAIEARQPIALLKRISHNMAVNECRSESVRNRLIESMATLPETASMPDHAAALDAQREVQLLAQAIEQLPPRCKQVFIMHKIHGLAQSEVAAQLGISVKMIERHTRLGLAACKKQLGRD</sequence>
<accession>A0ABW8GKJ8</accession>
<organism evidence="6 7">
    <name type="scientific">Methylobacillus methanolivorans</name>
    <dbReference type="NCBI Taxonomy" id="1848927"/>
    <lineage>
        <taxon>Bacteria</taxon>
        <taxon>Pseudomonadati</taxon>
        <taxon>Pseudomonadota</taxon>
        <taxon>Betaproteobacteria</taxon>
        <taxon>Nitrosomonadales</taxon>
        <taxon>Methylophilaceae</taxon>
        <taxon>Methylobacillus</taxon>
    </lineage>
</organism>
<comment type="caution">
    <text evidence="6">The sequence shown here is derived from an EMBL/GenBank/DDBJ whole genome shotgun (WGS) entry which is preliminary data.</text>
</comment>
<dbReference type="PANTHER" id="PTHR43133">
    <property type="entry name" value="RNA POLYMERASE ECF-TYPE SIGMA FACTO"/>
    <property type="match status" value="1"/>
</dbReference>
<evidence type="ECO:0000313" key="7">
    <source>
        <dbReference type="Proteomes" id="UP001617669"/>
    </source>
</evidence>
<dbReference type="Gene3D" id="1.10.1740.10">
    <property type="match status" value="1"/>
</dbReference>
<dbReference type="NCBIfam" id="TIGR02937">
    <property type="entry name" value="sigma70-ECF"/>
    <property type="match status" value="1"/>
</dbReference>
<keyword evidence="3" id="KW-0731">Sigma factor</keyword>
<dbReference type="InterPro" id="IPR014284">
    <property type="entry name" value="RNA_pol_sigma-70_dom"/>
</dbReference>
<dbReference type="InterPro" id="IPR013249">
    <property type="entry name" value="RNA_pol_sigma70_r4_t2"/>
</dbReference>
<keyword evidence="7" id="KW-1185">Reference proteome</keyword>
<evidence type="ECO:0000256" key="1">
    <source>
        <dbReference type="ARBA" id="ARBA00010641"/>
    </source>
</evidence>
<evidence type="ECO:0000256" key="2">
    <source>
        <dbReference type="ARBA" id="ARBA00023015"/>
    </source>
</evidence>